<protein>
    <submittedName>
        <fullName evidence="1">Uncharacterized protein</fullName>
    </submittedName>
</protein>
<reference evidence="1 2" key="1">
    <citation type="journal article" date="2016" name="Mol. Biol. Evol.">
        <title>Comparative Genomics of Early-Diverging Mushroom-Forming Fungi Provides Insights into the Origins of Lignocellulose Decay Capabilities.</title>
        <authorList>
            <person name="Nagy L.G."/>
            <person name="Riley R."/>
            <person name="Tritt A."/>
            <person name="Adam C."/>
            <person name="Daum C."/>
            <person name="Floudas D."/>
            <person name="Sun H."/>
            <person name="Yadav J.S."/>
            <person name="Pangilinan J."/>
            <person name="Larsson K.H."/>
            <person name="Matsuura K."/>
            <person name="Barry K."/>
            <person name="Labutti K."/>
            <person name="Kuo R."/>
            <person name="Ohm R.A."/>
            <person name="Bhattacharya S.S."/>
            <person name="Shirouzu T."/>
            <person name="Yoshinaga Y."/>
            <person name="Martin F.M."/>
            <person name="Grigoriev I.V."/>
            <person name="Hibbett D.S."/>
        </authorList>
    </citation>
    <scope>NUCLEOTIDE SEQUENCE [LARGE SCALE GENOMIC DNA]</scope>
    <source>
        <strain evidence="1 2">HHB12029</strain>
    </source>
</reference>
<keyword evidence="2" id="KW-1185">Reference proteome</keyword>
<evidence type="ECO:0000313" key="1">
    <source>
        <dbReference type="EMBL" id="KZV86515.1"/>
    </source>
</evidence>
<gene>
    <name evidence="1" type="ORF">EXIGLDRAFT_774554</name>
</gene>
<accession>A0A165EB78</accession>
<dbReference type="OrthoDB" id="10605360at2759"/>
<dbReference type="Proteomes" id="UP000077266">
    <property type="component" value="Unassembled WGS sequence"/>
</dbReference>
<evidence type="ECO:0000313" key="2">
    <source>
        <dbReference type="Proteomes" id="UP000077266"/>
    </source>
</evidence>
<name>A0A165EB78_EXIGL</name>
<dbReference type="AlphaFoldDB" id="A0A165EB78"/>
<dbReference type="EMBL" id="KV426153">
    <property type="protein sequence ID" value="KZV86515.1"/>
    <property type="molecule type" value="Genomic_DNA"/>
</dbReference>
<organism evidence="1 2">
    <name type="scientific">Exidia glandulosa HHB12029</name>
    <dbReference type="NCBI Taxonomy" id="1314781"/>
    <lineage>
        <taxon>Eukaryota</taxon>
        <taxon>Fungi</taxon>
        <taxon>Dikarya</taxon>
        <taxon>Basidiomycota</taxon>
        <taxon>Agaricomycotina</taxon>
        <taxon>Agaricomycetes</taxon>
        <taxon>Auriculariales</taxon>
        <taxon>Exidiaceae</taxon>
        <taxon>Exidia</taxon>
    </lineage>
</organism>
<sequence length="111" mass="11717">MSRSASFNSSCGGGDANALHAFYTAVVSRSSPLSSVSRTEFVDVLAVLEGCGALSTAHGFEVAEGVRVEDVLACDGAEEGILRALWEKEVRRCEREVEERAGGAMDMDVSS</sequence>
<proteinExistence type="predicted"/>
<dbReference type="InParanoid" id="A0A165EB78"/>